<dbReference type="EMBL" id="CP001734">
    <property type="protein sequence ID" value="ACV69261.1"/>
    <property type="molecule type" value="Genomic_DNA"/>
</dbReference>
<dbReference type="InterPro" id="IPR038726">
    <property type="entry name" value="PDDEXK_AddAB-type"/>
</dbReference>
<dbReference type="AlphaFoldDB" id="C8X4N8"/>
<evidence type="ECO:0000313" key="3">
    <source>
        <dbReference type="Proteomes" id="UP000001052"/>
    </source>
</evidence>
<dbReference type="InterPro" id="IPR027417">
    <property type="entry name" value="P-loop_NTPase"/>
</dbReference>
<gene>
    <name evidence="2" type="ordered locus">Dret_1977</name>
</gene>
<name>C8X4N8_DESRD</name>
<dbReference type="Gene3D" id="3.90.320.10">
    <property type="match status" value="1"/>
</dbReference>
<dbReference type="Proteomes" id="UP000001052">
    <property type="component" value="Chromosome"/>
</dbReference>
<accession>C8X4N8</accession>
<dbReference type="SUPFAM" id="SSF52540">
    <property type="entry name" value="P-loop containing nucleoside triphosphate hydrolases"/>
    <property type="match status" value="1"/>
</dbReference>
<feature type="domain" description="PD-(D/E)XK endonuclease-like" evidence="1">
    <location>
        <begin position="626"/>
        <end position="895"/>
    </location>
</feature>
<dbReference type="KEGG" id="drt:Dret_1977"/>
<organism evidence="2 3">
    <name type="scientific">Desulfohalobium retbaense (strain ATCC 49708 / DSM 5692 / JCM 16813 / HR100)</name>
    <dbReference type="NCBI Taxonomy" id="485915"/>
    <lineage>
        <taxon>Bacteria</taxon>
        <taxon>Pseudomonadati</taxon>
        <taxon>Thermodesulfobacteriota</taxon>
        <taxon>Desulfovibrionia</taxon>
        <taxon>Desulfovibrionales</taxon>
        <taxon>Desulfohalobiaceae</taxon>
        <taxon>Desulfohalobium</taxon>
    </lineage>
</organism>
<evidence type="ECO:0000313" key="2">
    <source>
        <dbReference type="EMBL" id="ACV69261.1"/>
    </source>
</evidence>
<evidence type="ECO:0000259" key="1">
    <source>
        <dbReference type="Pfam" id="PF12705"/>
    </source>
</evidence>
<proteinExistence type="predicted"/>
<sequence>MPKLARPPEEVWPQHTETTLFAALSAGHLVVTATNRLARELRGRFARWNMEHGRRVWRTPDILPYATWLSRSYQTIWSDPASPDVPRLLTPAQELAVWEDAVQQSPEGRRLLNAGAAARSAREAWQLWQEYCLNEEAIQAEAGPDTEAFLGWAAAFRDRCRKRQWLDSGRLPRALRGLLAQGKGDIPEEVTLAGFDLVSPMQQELVQTLSEAGCPVWVLQPQEVQSRVACVPCADARQEMDDAARWARELLEESASIRIGIVVPNLQAVREDVLEALEAVLEPERLLPWGGDTPSCINVSLGGPVAETAVGRCALGLLRLGRTTFKTEDFGALLRSRHWAGGESEWAARAELEAAVYAVGEPQWTRTLAEFFLARHGETDCPETARALHRFWARLDDLPRKQSWSQWAETFGEVLRSVGWPGASGQPSASYQAVEAWQECLEGLEQFDQVLEPAGYGEALQRLEQLARETLFQPESGHHPVQVLGLLEAAGSRFDALWVMGLTDEVWPPAARPHPLLPHALQIHSDMPHCAAQRELRFARQVTHRLSTAAPEVVFSLPQRDGDRELQPSPLLADHPRIARDELLPTTVPSLWEQLGQAAEPHWELDEGAPALVEGTRLRGGTGTLKAQALCPFQAFGRFRLQAAAVRPPEPGITALERGNLVHKALETFWAEMQTRERLQGASAETIAATARKGAQKGVEQLAERRPMTLTGRHRELEEDRLTRLLEQWAARELERTPFAVVEREHRVEASFAGARLRIVCDRVDRLDDGRLAVVDYKTGEIRVSDWFAPRLLEPQLPLYALLAETEVAGIFVARIKTGHLEYAGVVGDDQVHLRCRACESMKANAEGLTWQELLEVWRGLLTQLVSEYMRGECAVAPVEEKRSCRFCDLRSLCRLTDRKRYPFFEHDGVDPS</sequence>
<dbReference type="STRING" id="485915.Dret_1977"/>
<dbReference type="HOGENOM" id="CLU_014693_0_0_7"/>
<protein>
    <submittedName>
        <fullName evidence="2">DNA repair protein</fullName>
    </submittedName>
</protein>
<dbReference type="OrthoDB" id="9761147at2"/>
<reference evidence="3" key="1">
    <citation type="submission" date="2009-09" db="EMBL/GenBank/DDBJ databases">
        <title>The complete chromosome of Desulfohalobium retbaense DSM 5692.</title>
        <authorList>
            <consortium name="US DOE Joint Genome Institute (JGI-PGF)"/>
            <person name="Lucas S."/>
            <person name="Copeland A."/>
            <person name="Lapidus A."/>
            <person name="Glavina del Rio T."/>
            <person name="Dalin E."/>
            <person name="Tice H."/>
            <person name="Bruce D."/>
            <person name="Goodwin L."/>
            <person name="Pitluck S."/>
            <person name="Kyrpides N."/>
            <person name="Mavromatis K."/>
            <person name="Ivanova N."/>
            <person name="Mikhailova N."/>
            <person name="Munk A.C."/>
            <person name="Brettin T."/>
            <person name="Detter J.C."/>
            <person name="Han C."/>
            <person name="Tapia R."/>
            <person name="Larimer F."/>
            <person name="Land M."/>
            <person name="Hauser L."/>
            <person name="Markowitz V."/>
            <person name="Cheng J.-F."/>
            <person name="Hugenholtz P."/>
            <person name="Woyke T."/>
            <person name="Wu D."/>
            <person name="Spring S."/>
            <person name="Klenk H.-P."/>
            <person name="Eisen J.A."/>
        </authorList>
    </citation>
    <scope>NUCLEOTIDE SEQUENCE [LARGE SCALE GENOMIC DNA]</scope>
    <source>
        <strain evidence="3">DSM 5692</strain>
    </source>
</reference>
<dbReference type="InterPro" id="IPR019925">
    <property type="entry name" value="DNA_repair_protein_predicted"/>
</dbReference>
<reference evidence="2 3" key="2">
    <citation type="journal article" date="2010" name="Stand. Genomic Sci.">
        <title>Complete genome sequence of Desulfohalobium retbaense type strain (HR(100)).</title>
        <authorList>
            <person name="Spring S."/>
            <person name="Nolan M."/>
            <person name="Lapidus A."/>
            <person name="Glavina Del Rio T."/>
            <person name="Copeland A."/>
            <person name="Tice H."/>
            <person name="Cheng J.F."/>
            <person name="Lucas S."/>
            <person name="Land M."/>
            <person name="Chen F."/>
            <person name="Bruce D."/>
            <person name="Goodwin L."/>
            <person name="Pitluck S."/>
            <person name="Ivanova N."/>
            <person name="Mavromatis K."/>
            <person name="Mikhailova N."/>
            <person name="Pati A."/>
            <person name="Chen A."/>
            <person name="Palaniappan K."/>
            <person name="Hauser L."/>
            <person name="Chang Y.J."/>
            <person name="Jeffries C.D."/>
            <person name="Munk C."/>
            <person name="Kiss H."/>
            <person name="Chain P."/>
            <person name="Han C."/>
            <person name="Brettin T."/>
            <person name="Detter J.C."/>
            <person name="Schuler E."/>
            <person name="Goker M."/>
            <person name="Rohde M."/>
            <person name="Bristow J."/>
            <person name="Eisen J.A."/>
            <person name="Markowitz V."/>
            <person name="Hugenholtz P."/>
            <person name="Kyrpides N.C."/>
            <person name="Klenk H.P."/>
        </authorList>
    </citation>
    <scope>NUCLEOTIDE SEQUENCE [LARGE SCALE GENOMIC DNA]</scope>
    <source>
        <strain evidence="2 3">DSM 5692</strain>
    </source>
</reference>
<dbReference type="RefSeq" id="WP_015752404.1">
    <property type="nucleotide sequence ID" value="NC_013223.1"/>
</dbReference>
<dbReference type="NCBIfam" id="TIGR03623">
    <property type="entry name" value="probable DNA repair protein"/>
    <property type="match status" value="1"/>
</dbReference>
<dbReference type="eggNOG" id="COG2887">
    <property type="taxonomic scope" value="Bacteria"/>
</dbReference>
<dbReference type="Pfam" id="PF12705">
    <property type="entry name" value="PDDEXK_1"/>
    <property type="match status" value="1"/>
</dbReference>
<keyword evidence="3" id="KW-1185">Reference proteome</keyword>
<dbReference type="InterPro" id="IPR011604">
    <property type="entry name" value="PDDEXK-like_dom_sf"/>
</dbReference>
<dbReference type="eggNOG" id="COG3893">
    <property type="taxonomic scope" value="Bacteria"/>
</dbReference>